<keyword evidence="2" id="KW-1185">Reference proteome</keyword>
<reference evidence="1 2" key="1">
    <citation type="submission" date="2020-01" db="EMBL/GenBank/DDBJ databases">
        <authorList>
            <person name="Gupta K D."/>
        </authorList>
    </citation>
    <scope>NUCLEOTIDE SEQUENCE [LARGE SCALE GENOMIC DNA]</scope>
</reference>
<dbReference type="InterPro" id="IPR040521">
    <property type="entry name" value="KDZ"/>
</dbReference>
<proteinExistence type="predicted"/>
<accession>A0A8S0X7E9</accession>
<evidence type="ECO:0000313" key="2">
    <source>
        <dbReference type="Proteomes" id="UP000467700"/>
    </source>
</evidence>
<dbReference type="EMBL" id="CACVBS010000079">
    <property type="protein sequence ID" value="CAA7269662.1"/>
    <property type="molecule type" value="Genomic_DNA"/>
</dbReference>
<dbReference type="AlphaFoldDB" id="A0A8S0X7E9"/>
<name>A0A8S0X7E9_CYCAE</name>
<sequence length="301" mass="33736">MNDEQDVWLTDGEGFMTNEKRYKDHLDIAVDSPQTATCSRYRAQDGADAEHNGTNQTGNAGHCCAHHGAMVPGSSVDFQKGERQMNMDFSLCEALATTNTDGLKKVIHIYDIACQYYVHLKERIQASPYLQKSDQIELIHAIGLFHVHGHQDKCLYRFATSYVPGAVQVDATLANRTETIDDFLGDSNFKKMLHIVDTIIAKYRRARAAKVESELYLAALTWVAMAAATDEWWHMIETAETMRQADITSMDYMLAKVKRGQTLQQIRTMLIDHQLGAHKAPDPDGTAADWLVSSLAIEQAQ</sequence>
<gene>
    <name evidence="1" type="ORF">AAE3_LOCUS11938</name>
</gene>
<comment type="caution">
    <text evidence="1">The sequence shown here is derived from an EMBL/GenBank/DDBJ whole genome shotgun (WGS) entry which is preliminary data.</text>
</comment>
<protein>
    <submittedName>
        <fullName evidence="1">Uncharacterized protein</fullName>
    </submittedName>
</protein>
<dbReference type="Proteomes" id="UP000467700">
    <property type="component" value="Unassembled WGS sequence"/>
</dbReference>
<evidence type="ECO:0000313" key="1">
    <source>
        <dbReference type="EMBL" id="CAA7269662.1"/>
    </source>
</evidence>
<organism evidence="1 2">
    <name type="scientific">Cyclocybe aegerita</name>
    <name type="common">Black poplar mushroom</name>
    <name type="synonym">Agrocybe aegerita</name>
    <dbReference type="NCBI Taxonomy" id="1973307"/>
    <lineage>
        <taxon>Eukaryota</taxon>
        <taxon>Fungi</taxon>
        <taxon>Dikarya</taxon>
        <taxon>Basidiomycota</taxon>
        <taxon>Agaricomycotina</taxon>
        <taxon>Agaricomycetes</taxon>
        <taxon>Agaricomycetidae</taxon>
        <taxon>Agaricales</taxon>
        <taxon>Agaricineae</taxon>
        <taxon>Bolbitiaceae</taxon>
        <taxon>Cyclocybe</taxon>
    </lineage>
</organism>
<dbReference type="Pfam" id="PF18758">
    <property type="entry name" value="KDZ"/>
    <property type="match status" value="1"/>
</dbReference>
<dbReference type="OrthoDB" id="3222357at2759"/>